<dbReference type="Proteomes" id="UP000499080">
    <property type="component" value="Unassembled WGS sequence"/>
</dbReference>
<name>A0A4Y2VEI4_ARAVE</name>
<proteinExistence type="predicted"/>
<dbReference type="InterPro" id="IPR005135">
    <property type="entry name" value="Endo/exonuclease/phosphatase"/>
</dbReference>
<gene>
    <name evidence="2" type="ORF">AVEN_190966_1</name>
</gene>
<dbReference type="OrthoDB" id="6436798at2759"/>
<comment type="caution">
    <text evidence="2">The sequence shown here is derived from an EMBL/GenBank/DDBJ whole genome shotgun (WGS) entry which is preliminary data.</text>
</comment>
<evidence type="ECO:0000313" key="2">
    <source>
        <dbReference type="EMBL" id="GBO22918.1"/>
    </source>
</evidence>
<evidence type="ECO:0000313" key="3">
    <source>
        <dbReference type="Proteomes" id="UP000499080"/>
    </source>
</evidence>
<organism evidence="2 3">
    <name type="scientific">Araneus ventricosus</name>
    <name type="common">Orbweaver spider</name>
    <name type="synonym">Epeira ventricosa</name>
    <dbReference type="NCBI Taxonomy" id="182803"/>
    <lineage>
        <taxon>Eukaryota</taxon>
        <taxon>Metazoa</taxon>
        <taxon>Ecdysozoa</taxon>
        <taxon>Arthropoda</taxon>
        <taxon>Chelicerata</taxon>
        <taxon>Arachnida</taxon>
        <taxon>Araneae</taxon>
        <taxon>Araneomorphae</taxon>
        <taxon>Entelegynae</taxon>
        <taxon>Araneoidea</taxon>
        <taxon>Araneidae</taxon>
        <taxon>Araneus</taxon>
    </lineage>
</organism>
<keyword evidence="3" id="KW-1185">Reference proteome</keyword>
<sequence>MSTGTFNNSSCNNLQTVSFNTGGIKSKFKELKYFIEEKQPDIIVLQETHLNPGDKLTVPNYTTYRSDRLTHRAGGAVLIESSINPHPTPASTSTFENTAVSIDLPNNNSFTISSPGRIDTQDRNNLFDFALKGIAVGDFNAKHPAWSQGRSNNNGSISHNHIANNNLVLLAPL</sequence>
<dbReference type="EMBL" id="BGPR01045971">
    <property type="protein sequence ID" value="GBO22918.1"/>
    <property type="molecule type" value="Genomic_DNA"/>
</dbReference>
<accession>A0A4Y2VEI4</accession>
<dbReference type="SUPFAM" id="SSF56219">
    <property type="entry name" value="DNase I-like"/>
    <property type="match status" value="1"/>
</dbReference>
<reference evidence="2 3" key="1">
    <citation type="journal article" date="2019" name="Sci. Rep.">
        <title>Orb-weaving spider Araneus ventricosus genome elucidates the spidroin gene catalogue.</title>
        <authorList>
            <person name="Kono N."/>
            <person name="Nakamura H."/>
            <person name="Ohtoshi R."/>
            <person name="Moran D.A.P."/>
            <person name="Shinohara A."/>
            <person name="Yoshida Y."/>
            <person name="Fujiwara M."/>
            <person name="Mori M."/>
            <person name="Tomita M."/>
            <person name="Arakawa K."/>
        </authorList>
    </citation>
    <scope>NUCLEOTIDE SEQUENCE [LARGE SCALE GENOMIC DNA]</scope>
</reference>
<dbReference type="Pfam" id="PF03372">
    <property type="entry name" value="Exo_endo_phos"/>
    <property type="match status" value="1"/>
</dbReference>
<dbReference type="Gene3D" id="3.60.10.10">
    <property type="entry name" value="Endonuclease/exonuclease/phosphatase"/>
    <property type="match status" value="1"/>
</dbReference>
<evidence type="ECO:0000259" key="1">
    <source>
        <dbReference type="Pfam" id="PF03372"/>
    </source>
</evidence>
<dbReference type="AlphaFoldDB" id="A0A4Y2VEI4"/>
<dbReference type="GO" id="GO:0003824">
    <property type="term" value="F:catalytic activity"/>
    <property type="evidence" value="ECO:0007669"/>
    <property type="project" value="InterPro"/>
</dbReference>
<feature type="domain" description="Endonuclease/exonuclease/phosphatase" evidence="1">
    <location>
        <begin position="17"/>
        <end position="155"/>
    </location>
</feature>
<protein>
    <recommendedName>
        <fullName evidence="1">Endonuclease/exonuclease/phosphatase domain-containing protein</fullName>
    </recommendedName>
</protein>
<dbReference type="InterPro" id="IPR036691">
    <property type="entry name" value="Endo/exonu/phosph_ase_sf"/>
</dbReference>